<evidence type="ECO:0000313" key="3">
    <source>
        <dbReference type="Proteomes" id="UP000187735"/>
    </source>
</evidence>
<dbReference type="CDD" id="cd16841">
    <property type="entry name" value="RraA_family"/>
    <property type="match status" value="1"/>
</dbReference>
<proteinExistence type="predicted"/>
<name>A0A1P8WEE6_9PLAN</name>
<dbReference type="OrthoDB" id="9784786at2"/>
<dbReference type="KEGG" id="fmr:Fuma_02023"/>
<organism evidence="2 3">
    <name type="scientific">Fuerstiella marisgermanici</name>
    <dbReference type="NCBI Taxonomy" id="1891926"/>
    <lineage>
        <taxon>Bacteria</taxon>
        <taxon>Pseudomonadati</taxon>
        <taxon>Planctomycetota</taxon>
        <taxon>Planctomycetia</taxon>
        <taxon>Planctomycetales</taxon>
        <taxon>Planctomycetaceae</taxon>
        <taxon>Fuerstiella</taxon>
    </lineage>
</organism>
<protein>
    <submittedName>
        <fullName evidence="2">Bifunctional hexulose-6-phosphate synthase/ribonuclease regulator</fullName>
    </submittedName>
</protein>
<feature type="binding site" evidence="1">
    <location>
        <position position="137"/>
    </location>
    <ligand>
        <name>Mg(2+)</name>
        <dbReference type="ChEBI" id="CHEBI:18420"/>
    </ligand>
</feature>
<dbReference type="Gene3D" id="3.50.30.40">
    <property type="entry name" value="Ribonuclease E inhibitor RraA/RraA-like"/>
    <property type="match status" value="1"/>
</dbReference>
<dbReference type="GO" id="GO:0046872">
    <property type="term" value="F:metal ion binding"/>
    <property type="evidence" value="ECO:0007669"/>
    <property type="project" value="UniProtKB-KW"/>
</dbReference>
<dbReference type="Proteomes" id="UP000187735">
    <property type="component" value="Chromosome"/>
</dbReference>
<dbReference type="Pfam" id="PF03737">
    <property type="entry name" value="RraA-like"/>
    <property type="match status" value="1"/>
</dbReference>
<dbReference type="EMBL" id="CP017641">
    <property type="protein sequence ID" value="APZ92412.1"/>
    <property type="molecule type" value="Genomic_DNA"/>
</dbReference>
<dbReference type="RefSeq" id="WP_077024039.1">
    <property type="nucleotide sequence ID" value="NZ_CP017641.1"/>
</dbReference>
<sequence>MPNSEPTPAIQRTHLQQLAEYDTALLANLMRFVDTTPTHLWYMSNEIRALLPDVGPTVGVAVTCELDTSTPDDESDGNADDFWTQLSQMEAMDVPTVWVVKCVGSRPQHECIMGDGMGKLLHAAGCVGAVTDGGLRDLPGLRTIGFAAYGSGVTIHHCNLRFRRINTPVDIGGITISPSDVIHANAEGVIRIPEAAVTKLADRAPAYRAFEHDAHQLFRRTDITSAEKRPLTDAILKKHGFSDCLSTIENEESGT</sequence>
<evidence type="ECO:0000256" key="1">
    <source>
        <dbReference type="PIRSR" id="PIRSR605493-1"/>
    </source>
</evidence>
<gene>
    <name evidence="2" type="ORF">Fuma_02023</name>
</gene>
<dbReference type="AlphaFoldDB" id="A0A1P8WEE6"/>
<comment type="cofactor">
    <cofactor evidence="1">
        <name>Mg(2+)</name>
        <dbReference type="ChEBI" id="CHEBI:18420"/>
    </cofactor>
</comment>
<feature type="binding site" evidence="1">
    <location>
        <position position="136"/>
    </location>
    <ligand>
        <name>substrate</name>
    </ligand>
</feature>
<dbReference type="STRING" id="1891926.Fuma_02023"/>
<dbReference type="SUPFAM" id="SSF89562">
    <property type="entry name" value="RraA-like"/>
    <property type="match status" value="1"/>
</dbReference>
<keyword evidence="3" id="KW-1185">Reference proteome</keyword>
<dbReference type="InterPro" id="IPR036704">
    <property type="entry name" value="RraA/RraA-like_sf"/>
</dbReference>
<evidence type="ECO:0000313" key="2">
    <source>
        <dbReference type="EMBL" id="APZ92412.1"/>
    </source>
</evidence>
<feature type="binding site" evidence="1">
    <location>
        <begin position="114"/>
        <end position="117"/>
    </location>
    <ligand>
        <name>substrate</name>
    </ligand>
</feature>
<dbReference type="InterPro" id="IPR005493">
    <property type="entry name" value="RraA/RraA-like"/>
</dbReference>
<reference evidence="2 3" key="1">
    <citation type="journal article" date="2016" name="Front. Microbiol.">
        <title>Fuerstia marisgermanicae gen. nov., sp. nov., an Unusual Member of the Phylum Planctomycetes from the German Wadden Sea.</title>
        <authorList>
            <person name="Kohn T."/>
            <person name="Heuer A."/>
            <person name="Jogler M."/>
            <person name="Vollmers J."/>
            <person name="Boedeker C."/>
            <person name="Bunk B."/>
            <person name="Rast P."/>
            <person name="Borchert D."/>
            <person name="Glockner I."/>
            <person name="Freese H.M."/>
            <person name="Klenk H.P."/>
            <person name="Overmann J."/>
            <person name="Kaster A.K."/>
            <person name="Rohde M."/>
            <person name="Wiegand S."/>
            <person name="Jogler C."/>
        </authorList>
    </citation>
    <scope>NUCLEOTIDE SEQUENCE [LARGE SCALE GENOMIC DNA]</scope>
    <source>
        <strain evidence="2 3">NH11</strain>
    </source>
</reference>
<keyword evidence="1" id="KW-0460">Magnesium</keyword>
<keyword evidence="1" id="KW-0479">Metal-binding</keyword>
<accession>A0A1P8WEE6</accession>